<feature type="signal peptide" evidence="1">
    <location>
        <begin position="1"/>
        <end position="26"/>
    </location>
</feature>
<proteinExistence type="predicted"/>
<name>A0ABU3SBY1_9HYPH</name>
<comment type="caution">
    <text evidence="2">The sequence shown here is derived from an EMBL/GenBank/DDBJ whole genome shotgun (WGS) entry which is preliminary data.</text>
</comment>
<sequence length="157" mass="16632">MGQLIEAAVVLAAMAGLSFAAAPAMAQSRAPAGRLTCSIGTGLAQAVATQRPLECRFRPRRGPLQTYTGVIRGFALDPKSVGRSLIAWHVYGPYARAPLGVLNGRYARPANGGPALVGSIDNDVRLEPRALPMQRGTNVALGVTEFELNLTRAPRKR</sequence>
<keyword evidence="1" id="KW-0732">Signal</keyword>
<keyword evidence="3" id="KW-1185">Reference proteome</keyword>
<dbReference type="Pfam" id="PF06186">
    <property type="entry name" value="DUF992"/>
    <property type="match status" value="1"/>
</dbReference>
<feature type="chain" id="PRO_5045804197" evidence="1">
    <location>
        <begin position="27"/>
        <end position="157"/>
    </location>
</feature>
<evidence type="ECO:0000313" key="2">
    <source>
        <dbReference type="EMBL" id="MDU0342299.1"/>
    </source>
</evidence>
<reference evidence="2 3" key="1">
    <citation type="submission" date="2023-09" db="EMBL/GenBank/DDBJ databases">
        <title>Whole genome shotgun sequencing (WGS) of Bosea sp. ZW T0_25, isolated from stored onions (Allium cepa).</title>
        <authorList>
            <person name="Stoll D.A."/>
            <person name="Huch M."/>
        </authorList>
    </citation>
    <scope>NUCLEOTIDE SEQUENCE [LARGE SCALE GENOMIC DNA]</scope>
    <source>
        <strain evidence="2 3">ZW T0_25</strain>
    </source>
</reference>
<accession>A0ABU3SBY1</accession>
<protein>
    <submittedName>
        <fullName evidence="2">DUF992 domain-containing protein</fullName>
    </submittedName>
</protein>
<dbReference type="RefSeq" id="WP_316020079.1">
    <property type="nucleotide sequence ID" value="NZ_JAWDID010000037.1"/>
</dbReference>
<organism evidence="2 3">
    <name type="scientific">Bosea rubneri</name>
    <dbReference type="NCBI Taxonomy" id="3075434"/>
    <lineage>
        <taxon>Bacteria</taxon>
        <taxon>Pseudomonadati</taxon>
        <taxon>Pseudomonadota</taxon>
        <taxon>Alphaproteobacteria</taxon>
        <taxon>Hyphomicrobiales</taxon>
        <taxon>Boseaceae</taxon>
        <taxon>Bosea</taxon>
    </lineage>
</organism>
<evidence type="ECO:0000256" key="1">
    <source>
        <dbReference type="SAM" id="SignalP"/>
    </source>
</evidence>
<dbReference type="EMBL" id="JAWDID010000037">
    <property type="protein sequence ID" value="MDU0342299.1"/>
    <property type="molecule type" value="Genomic_DNA"/>
</dbReference>
<evidence type="ECO:0000313" key="3">
    <source>
        <dbReference type="Proteomes" id="UP001254257"/>
    </source>
</evidence>
<dbReference type="InterPro" id="IPR009333">
    <property type="entry name" value="DUF992"/>
</dbReference>
<gene>
    <name evidence="2" type="ORF">RKE40_20565</name>
</gene>
<dbReference type="Proteomes" id="UP001254257">
    <property type="component" value="Unassembled WGS sequence"/>
</dbReference>